<evidence type="ECO:0000313" key="1">
    <source>
        <dbReference type="EMBL" id="KKW90357.1"/>
    </source>
</evidence>
<organism evidence="1 2">
    <name type="scientific">Sphingobium chungbukense</name>
    <dbReference type="NCBI Taxonomy" id="56193"/>
    <lineage>
        <taxon>Bacteria</taxon>
        <taxon>Pseudomonadati</taxon>
        <taxon>Pseudomonadota</taxon>
        <taxon>Alphaproteobacteria</taxon>
        <taxon>Sphingomonadales</taxon>
        <taxon>Sphingomonadaceae</taxon>
        <taxon>Sphingobium</taxon>
    </lineage>
</organism>
<comment type="caution">
    <text evidence="1">The sequence shown here is derived from an EMBL/GenBank/DDBJ whole genome shotgun (WGS) entry which is preliminary data.</text>
</comment>
<accession>A0A0M3AJT9</accession>
<dbReference type="Proteomes" id="UP000033874">
    <property type="component" value="Unassembled WGS sequence"/>
</dbReference>
<dbReference type="EMBL" id="LBIC01000010">
    <property type="protein sequence ID" value="KKW90357.1"/>
    <property type="molecule type" value="Genomic_DNA"/>
</dbReference>
<protein>
    <submittedName>
        <fullName evidence="1">Uncharacterized protein</fullName>
    </submittedName>
</protein>
<gene>
    <name evidence="1" type="ORF">YP76_20380</name>
</gene>
<evidence type="ECO:0000313" key="2">
    <source>
        <dbReference type="Proteomes" id="UP000033874"/>
    </source>
</evidence>
<dbReference type="AlphaFoldDB" id="A0A0M3AJT9"/>
<name>A0A0M3AJT9_9SPHN</name>
<dbReference type="STRING" id="56193.YP76_20380"/>
<dbReference type="RefSeq" id="WP_046765443.1">
    <property type="nucleotide sequence ID" value="NZ_LBIC01000010.1"/>
</dbReference>
<dbReference type="PATRIC" id="fig|56193.3.peg.4282"/>
<sequence length="74" mass="8392">MSDQEIMERFRVIGEDGSWLTVFDLRHHGEVETARGARRLIGSRRLELSTGEAVRSLGQDLFEVVATGELLHRV</sequence>
<reference evidence="1 2" key="1">
    <citation type="submission" date="2015-04" db="EMBL/GenBank/DDBJ databases">
        <title>Genome sequence of aromatic hydrocarbons-degrading Sphingobium chungbukense DJ77.</title>
        <authorList>
            <person name="Kim Y.-C."/>
            <person name="Chae J.-C."/>
        </authorList>
    </citation>
    <scope>NUCLEOTIDE SEQUENCE [LARGE SCALE GENOMIC DNA]</scope>
    <source>
        <strain evidence="1 2">DJ77</strain>
    </source>
</reference>
<keyword evidence="2" id="KW-1185">Reference proteome</keyword>
<proteinExistence type="predicted"/>